<reference evidence="1 2" key="1">
    <citation type="submission" date="2022-05" db="EMBL/GenBank/DDBJ databases">
        <authorList>
            <consortium name="Genoscope - CEA"/>
            <person name="William W."/>
        </authorList>
    </citation>
    <scope>NUCLEOTIDE SEQUENCE [LARGE SCALE GENOMIC DNA]</scope>
</reference>
<name>A0ABN8PUF4_9CNID</name>
<organism evidence="1 2">
    <name type="scientific">Porites lobata</name>
    <dbReference type="NCBI Taxonomy" id="104759"/>
    <lineage>
        <taxon>Eukaryota</taxon>
        <taxon>Metazoa</taxon>
        <taxon>Cnidaria</taxon>
        <taxon>Anthozoa</taxon>
        <taxon>Hexacorallia</taxon>
        <taxon>Scleractinia</taxon>
        <taxon>Fungiina</taxon>
        <taxon>Poritidae</taxon>
        <taxon>Porites</taxon>
    </lineage>
</organism>
<evidence type="ECO:0000313" key="1">
    <source>
        <dbReference type="EMBL" id="CAH3151131.1"/>
    </source>
</evidence>
<evidence type="ECO:0000313" key="2">
    <source>
        <dbReference type="Proteomes" id="UP001159405"/>
    </source>
</evidence>
<proteinExistence type="predicted"/>
<dbReference type="EMBL" id="CALNXK010000090">
    <property type="protein sequence ID" value="CAH3151131.1"/>
    <property type="molecule type" value="Genomic_DNA"/>
</dbReference>
<keyword evidence="2" id="KW-1185">Reference proteome</keyword>
<comment type="caution">
    <text evidence="1">The sequence shown here is derived from an EMBL/GenBank/DDBJ whole genome shotgun (WGS) entry which is preliminary data.</text>
</comment>
<protein>
    <submittedName>
        <fullName evidence="1">Uncharacterized protein</fullName>
    </submittedName>
</protein>
<sequence>MGAAGIEESGMIKESTDTKNDAIFGPGVYLTSMSPSNSTEKIILNNYDDRVGIVDRPTVRAKVQYAVEVQVDSNEVEKVSDDRDVYLYSGDLDLNKHEHKIQKKH</sequence>
<accession>A0ABN8PUF4</accession>
<dbReference type="Proteomes" id="UP001159405">
    <property type="component" value="Unassembled WGS sequence"/>
</dbReference>
<gene>
    <name evidence="1" type="ORF">PLOB_00048442</name>
</gene>